<keyword evidence="2" id="KW-1185">Reference proteome</keyword>
<dbReference type="EMBL" id="QENY01000045">
    <property type="protein sequence ID" value="PVX43534.1"/>
    <property type="molecule type" value="Genomic_DNA"/>
</dbReference>
<reference evidence="1 2" key="1">
    <citation type="submission" date="2018-05" db="EMBL/GenBank/DDBJ databases">
        <title>Genomic Encyclopedia of Type Strains, Phase IV (KMG-IV): sequencing the most valuable type-strain genomes for metagenomic binning, comparative biology and taxonomic classification.</title>
        <authorList>
            <person name="Goeker M."/>
        </authorList>
    </citation>
    <scope>NUCLEOTIDE SEQUENCE [LARGE SCALE GENOMIC DNA]</scope>
    <source>
        <strain evidence="1 2">DSM 100333</strain>
    </source>
</reference>
<gene>
    <name evidence="1" type="ORF">C7379_1451</name>
</gene>
<proteinExistence type="predicted"/>
<evidence type="ECO:0000313" key="2">
    <source>
        <dbReference type="Proteomes" id="UP000245870"/>
    </source>
</evidence>
<organism evidence="1 2">
    <name type="scientific">Hallella colorans</name>
    <dbReference type="NCBI Taxonomy" id="1703337"/>
    <lineage>
        <taxon>Bacteria</taxon>
        <taxon>Pseudomonadati</taxon>
        <taxon>Bacteroidota</taxon>
        <taxon>Bacteroidia</taxon>
        <taxon>Bacteroidales</taxon>
        <taxon>Prevotellaceae</taxon>
        <taxon>Hallella</taxon>
    </lineage>
</organism>
<name>A0A2U0TIZ8_9BACT</name>
<dbReference type="Proteomes" id="UP000245870">
    <property type="component" value="Unassembled WGS sequence"/>
</dbReference>
<dbReference type="AlphaFoldDB" id="A0A2U0TIZ8"/>
<accession>A0A2U0TIZ8</accession>
<sequence>EKVYDQYKVCKVICVSVNLYCRIDVYTYIHLYGNMGI</sequence>
<protein>
    <submittedName>
        <fullName evidence="1">Uncharacterized protein</fullName>
    </submittedName>
</protein>
<feature type="non-terminal residue" evidence="1">
    <location>
        <position position="1"/>
    </location>
</feature>
<comment type="caution">
    <text evidence="1">The sequence shown here is derived from an EMBL/GenBank/DDBJ whole genome shotgun (WGS) entry which is preliminary data.</text>
</comment>
<evidence type="ECO:0000313" key="1">
    <source>
        <dbReference type="EMBL" id="PVX43534.1"/>
    </source>
</evidence>